<protein>
    <recommendedName>
        <fullName evidence="2">UmuC domain-containing protein</fullName>
    </recommendedName>
</protein>
<evidence type="ECO:0000256" key="1">
    <source>
        <dbReference type="SAM" id="MobiDB-lite"/>
    </source>
</evidence>
<dbReference type="InterPro" id="IPR043128">
    <property type="entry name" value="Rev_trsase/Diguanyl_cyclase"/>
</dbReference>
<dbReference type="Proteomes" id="UP000799438">
    <property type="component" value="Unassembled WGS sequence"/>
</dbReference>
<dbReference type="InterPro" id="IPR043502">
    <property type="entry name" value="DNA/RNA_pol_sf"/>
</dbReference>
<dbReference type="GeneID" id="54301704"/>
<feature type="domain" description="UmuC" evidence="2">
    <location>
        <begin position="10"/>
        <end position="280"/>
    </location>
</feature>
<proteinExistence type="predicted"/>
<dbReference type="Pfam" id="PF00817">
    <property type="entry name" value="IMS"/>
    <property type="match status" value="1"/>
</dbReference>
<dbReference type="Pfam" id="PF11799">
    <property type="entry name" value="IMS_C"/>
    <property type="match status" value="1"/>
</dbReference>
<dbReference type="PANTHER" id="PTHR46404">
    <property type="entry name" value="DNA POLYMERASE IOTA"/>
    <property type="match status" value="1"/>
</dbReference>
<sequence length="674" mass="74331">MRALSATRVVMHFDYDAFYCSCLEADEPQLRFLPLAVQRKCPHLLSPSPSDQLTPALTEKQIVVTCNYEARRRGLHKLQPVKEAKRLCPDLVIVLGEDLTRFRDYSKALYRFLRHFSWNRKVERLGFDEVWMDVTDQLDYNVSLLNPNDLTKCFFHLSRDDPTSGFDFDATVFAGNTWPASEDSRPNGHDIREDPLRLRLLLASNLAHYIRRELEHHKGFTATAGVSTSKLLSKLVGSVKKPNSQTTLLPPCSARSGDEDACNTIAFIDTHDIGKIPGIGFKIAEKLREHVLRPPPDFDPVPGQTDMNQVVRARDVRLHPGTNAEALERLLGGSGSPRGIGVKVWNLIHGFDDQDVGQAKDVPSQISIEDSYIRLDSYNDVVKELRALTTSLLKRMRLDLLEEESENSSGEKGQSAQSSTAQKNKRRWLAYPRTIRLSTRPRLPADAASTNQHSRPPQRISRSAPLPSFAFNQSEDVDALAQRLVTEALIPLFRRLHPDKRGWNLSLINVAVTNMAGAAAEGKDIGGMFKRLEREDAGTGAGAGASYSRDRALETAHKEQAKATREDEEASDVGIDSITSTTLCDAAAEEAHAWPRSLTHLTSDVCLPGSAGSEDVFTASQASNAFGRWEEDDDGSSADGGGDAREGAAVCELCGAVMPAFAVAAHGRFHELGD</sequence>
<dbReference type="EMBL" id="ML995487">
    <property type="protein sequence ID" value="KAF2141382.1"/>
    <property type="molecule type" value="Genomic_DNA"/>
</dbReference>
<feature type="region of interest" description="Disordered" evidence="1">
    <location>
        <begin position="403"/>
        <end position="425"/>
    </location>
</feature>
<dbReference type="AlphaFoldDB" id="A0A6A6BAW2"/>
<evidence type="ECO:0000313" key="3">
    <source>
        <dbReference type="EMBL" id="KAF2141382.1"/>
    </source>
</evidence>
<feature type="compositionally biased region" description="Polar residues" evidence="1">
    <location>
        <begin position="412"/>
        <end position="422"/>
    </location>
</feature>
<evidence type="ECO:0000259" key="2">
    <source>
        <dbReference type="PROSITE" id="PS50173"/>
    </source>
</evidence>
<dbReference type="OrthoDB" id="447129at2759"/>
<dbReference type="RefSeq" id="XP_033397095.1">
    <property type="nucleotide sequence ID" value="XM_033544208.1"/>
</dbReference>
<dbReference type="Gene3D" id="3.40.1170.60">
    <property type="match status" value="1"/>
</dbReference>
<dbReference type="InterPro" id="IPR001126">
    <property type="entry name" value="UmuC"/>
</dbReference>
<organism evidence="3 4">
    <name type="scientific">Aplosporella prunicola CBS 121167</name>
    <dbReference type="NCBI Taxonomy" id="1176127"/>
    <lineage>
        <taxon>Eukaryota</taxon>
        <taxon>Fungi</taxon>
        <taxon>Dikarya</taxon>
        <taxon>Ascomycota</taxon>
        <taxon>Pezizomycotina</taxon>
        <taxon>Dothideomycetes</taxon>
        <taxon>Dothideomycetes incertae sedis</taxon>
        <taxon>Botryosphaeriales</taxon>
        <taxon>Aplosporellaceae</taxon>
        <taxon>Aplosporella</taxon>
    </lineage>
</organism>
<dbReference type="Gene3D" id="3.30.70.270">
    <property type="match status" value="1"/>
</dbReference>
<keyword evidence="4" id="KW-1185">Reference proteome</keyword>
<dbReference type="GO" id="GO:0003684">
    <property type="term" value="F:damaged DNA binding"/>
    <property type="evidence" value="ECO:0007669"/>
    <property type="project" value="InterPro"/>
</dbReference>
<name>A0A6A6BAW2_9PEZI</name>
<dbReference type="PANTHER" id="PTHR46404:SF1">
    <property type="entry name" value="DNA POLYMERASE IOTA"/>
    <property type="match status" value="1"/>
</dbReference>
<evidence type="ECO:0000313" key="4">
    <source>
        <dbReference type="Proteomes" id="UP000799438"/>
    </source>
</evidence>
<dbReference type="InterPro" id="IPR036775">
    <property type="entry name" value="DNA_pol_Y-fam_lit_finger_sf"/>
</dbReference>
<reference evidence="3" key="1">
    <citation type="journal article" date="2020" name="Stud. Mycol.">
        <title>101 Dothideomycetes genomes: a test case for predicting lifestyles and emergence of pathogens.</title>
        <authorList>
            <person name="Haridas S."/>
            <person name="Albert R."/>
            <person name="Binder M."/>
            <person name="Bloem J."/>
            <person name="Labutti K."/>
            <person name="Salamov A."/>
            <person name="Andreopoulos B."/>
            <person name="Baker S."/>
            <person name="Barry K."/>
            <person name="Bills G."/>
            <person name="Bluhm B."/>
            <person name="Cannon C."/>
            <person name="Castanera R."/>
            <person name="Culley D."/>
            <person name="Daum C."/>
            <person name="Ezra D."/>
            <person name="Gonzalez J."/>
            <person name="Henrissat B."/>
            <person name="Kuo A."/>
            <person name="Liang C."/>
            <person name="Lipzen A."/>
            <person name="Lutzoni F."/>
            <person name="Magnuson J."/>
            <person name="Mondo S."/>
            <person name="Nolan M."/>
            <person name="Ohm R."/>
            <person name="Pangilinan J."/>
            <person name="Park H.-J."/>
            <person name="Ramirez L."/>
            <person name="Alfaro M."/>
            <person name="Sun H."/>
            <person name="Tritt A."/>
            <person name="Yoshinaga Y."/>
            <person name="Zwiers L.-H."/>
            <person name="Turgeon B."/>
            <person name="Goodwin S."/>
            <person name="Spatafora J."/>
            <person name="Crous P."/>
            <person name="Grigoriev I."/>
        </authorList>
    </citation>
    <scope>NUCLEOTIDE SEQUENCE</scope>
    <source>
        <strain evidence="3">CBS 121167</strain>
    </source>
</reference>
<dbReference type="Gene3D" id="3.30.1490.100">
    <property type="entry name" value="DNA polymerase, Y-family, little finger domain"/>
    <property type="match status" value="1"/>
</dbReference>
<gene>
    <name evidence="3" type="ORF">K452DRAFT_319009</name>
</gene>
<dbReference type="GO" id="GO:0003887">
    <property type="term" value="F:DNA-directed DNA polymerase activity"/>
    <property type="evidence" value="ECO:0007669"/>
    <property type="project" value="TreeGrafter"/>
</dbReference>
<dbReference type="GO" id="GO:0006281">
    <property type="term" value="P:DNA repair"/>
    <property type="evidence" value="ECO:0007669"/>
    <property type="project" value="InterPro"/>
</dbReference>
<dbReference type="GO" id="GO:0070987">
    <property type="term" value="P:error-free translesion synthesis"/>
    <property type="evidence" value="ECO:0007669"/>
    <property type="project" value="UniProtKB-ARBA"/>
</dbReference>
<dbReference type="InterPro" id="IPR017961">
    <property type="entry name" value="DNA_pol_Y-fam_little_finger"/>
</dbReference>
<dbReference type="PROSITE" id="PS50173">
    <property type="entry name" value="UMUC"/>
    <property type="match status" value="1"/>
</dbReference>
<feature type="region of interest" description="Disordered" evidence="1">
    <location>
        <begin position="440"/>
        <end position="465"/>
    </location>
</feature>
<dbReference type="SUPFAM" id="SSF56672">
    <property type="entry name" value="DNA/RNA polymerases"/>
    <property type="match status" value="1"/>
</dbReference>
<accession>A0A6A6BAW2</accession>